<evidence type="ECO:0000256" key="2">
    <source>
        <dbReference type="ARBA" id="ARBA00022603"/>
    </source>
</evidence>
<dbReference type="CDD" id="cd02440">
    <property type="entry name" value="AdoMet_MTases"/>
    <property type="match status" value="1"/>
</dbReference>
<dbReference type="Gene3D" id="3.40.50.150">
    <property type="entry name" value="Vaccinia Virus protein VP39"/>
    <property type="match status" value="1"/>
</dbReference>
<dbReference type="SUPFAM" id="SSF53335">
    <property type="entry name" value="S-adenosyl-L-methionine-dependent methyltransferases"/>
    <property type="match status" value="1"/>
</dbReference>
<comment type="caution">
    <text evidence="7">The sequence shown here is derived from an EMBL/GenBank/DDBJ whole genome shotgun (WGS) entry which is preliminary data.</text>
</comment>
<dbReference type="Proteomes" id="UP001328107">
    <property type="component" value="Unassembled WGS sequence"/>
</dbReference>
<organism evidence="7 8">
    <name type="scientific">Pristionchus mayeri</name>
    <dbReference type="NCBI Taxonomy" id="1317129"/>
    <lineage>
        <taxon>Eukaryota</taxon>
        <taxon>Metazoa</taxon>
        <taxon>Ecdysozoa</taxon>
        <taxon>Nematoda</taxon>
        <taxon>Chromadorea</taxon>
        <taxon>Rhabditida</taxon>
        <taxon>Rhabditina</taxon>
        <taxon>Diplogasteromorpha</taxon>
        <taxon>Diplogasteroidea</taxon>
        <taxon>Neodiplogasteridae</taxon>
        <taxon>Pristionchus</taxon>
    </lineage>
</organism>
<keyword evidence="2" id="KW-0489">Methyltransferase</keyword>
<evidence type="ECO:0008006" key="9">
    <source>
        <dbReference type="Google" id="ProtNLM"/>
    </source>
</evidence>
<dbReference type="Pfam" id="PF02353">
    <property type="entry name" value="CMAS"/>
    <property type="match status" value="1"/>
</dbReference>
<keyword evidence="8" id="KW-1185">Reference proteome</keyword>
<dbReference type="EMBL" id="BTRK01000002">
    <property type="protein sequence ID" value="GMR39003.1"/>
    <property type="molecule type" value="Genomic_DNA"/>
</dbReference>
<dbReference type="GO" id="GO:0032259">
    <property type="term" value="P:methylation"/>
    <property type="evidence" value="ECO:0007669"/>
    <property type="project" value="UniProtKB-KW"/>
</dbReference>
<comment type="similarity">
    <text evidence="1">Belongs to the CFA/CMAS family.</text>
</comment>
<reference evidence="8" key="1">
    <citation type="submission" date="2022-10" db="EMBL/GenBank/DDBJ databases">
        <title>Genome assembly of Pristionchus species.</title>
        <authorList>
            <person name="Yoshida K."/>
            <person name="Sommer R.J."/>
        </authorList>
    </citation>
    <scope>NUCLEOTIDE SEQUENCE [LARGE SCALE GENOMIC DNA]</scope>
    <source>
        <strain evidence="8">RS5460</strain>
    </source>
</reference>
<evidence type="ECO:0000256" key="6">
    <source>
        <dbReference type="SAM" id="MobiDB-lite"/>
    </source>
</evidence>
<evidence type="ECO:0000256" key="1">
    <source>
        <dbReference type="ARBA" id="ARBA00010815"/>
    </source>
</evidence>
<dbReference type="PIRSF" id="PIRSF003085">
    <property type="entry name" value="CMAS"/>
    <property type="match status" value="1"/>
</dbReference>
<feature type="region of interest" description="Disordered" evidence="6">
    <location>
        <begin position="122"/>
        <end position="141"/>
    </location>
</feature>
<dbReference type="GO" id="GO:0008168">
    <property type="term" value="F:methyltransferase activity"/>
    <property type="evidence" value="ECO:0007669"/>
    <property type="project" value="UniProtKB-KW"/>
</dbReference>
<name>A0AAN5C678_9BILA</name>
<dbReference type="InterPro" id="IPR003333">
    <property type="entry name" value="CMAS"/>
</dbReference>
<evidence type="ECO:0000256" key="4">
    <source>
        <dbReference type="ARBA" id="ARBA00022691"/>
    </source>
</evidence>
<dbReference type="GO" id="GO:0008610">
    <property type="term" value="P:lipid biosynthetic process"/>
    <property type="evidence" value="ECO:0007669"/>
    <property type="project" value="InterPro"/>
</dbReference>
<dbReference type="InterPro" id="IPR050723">
    <property type="entry name" value="CFA/CMAS"/>
</dbReference>
<keyword evidence="4" id="KW-0949">S-adenosyl-L-methionine</keyword>
<accession>A0AAN5C678</accession>
<keyword evidence="3" id="KW-0808">Transferase</keyword>
<evidence type="ECO:0000256" key="3">
    <source>
        <dbReference type="ARBA" id="ARBA00022679"/>
    </source>
</evidence>
<feature type="compositionally biased region" description="Low complexity" evidence="6">
    <location>
        <begin position="129"/>
        <end position="139"/>
    </location>
</feature>
<dbReference type="AlphaFoldDB" id="A0AAN5C678"/>
<dbReference type="PANTHER" id="PTHR43667">
    <property type="entry name" value="CYCLOPROPANE-FATTY-ACYL-PHOSPHOLIPID SYNTHASE"/>
    <property type="match status" value="1"/>
</dbReference>
<proteinExistence type="inferred from homology"/>
<dbReference type="PANTHER" id="PTHR43667:SF2">
    <property type="entry name" value="FATTY ACID C-METHYL TRANSFERASE"/>
    <property type="match status" value="1"/>
</dbReference>
<sequence length="470" mass="53107">MAWKVSTMITDTVYTTFVSYCIVPFITKFLKPMVDGTAEQILVDLPSINKCFTFGGQKKLTANNNETDSVTLRIDQPVHFCWSLLLDQKIGLGESYMHGDWCAQPGIKDFLTALIRAKREKAAARSRHSSTSSSGTAGAPRKPSIATIVTASIGARLLTALRSAVALYNYCHHRVRDNTILRSRKNIQEHYDLGNDMFELFLDDSMTYSCALFEQEDLGKPIPSPVDFMHLRDAQLRKIDALLDQLHLTPSDHVLEIGCGWGAAAIRAVQRFGCRWTGLTISTEQLEMAKERVREAGLEDRIDLKLLDYRLETGIYSAVVSIEMIEAVGEQFLPEYFRVIYDRLKEGGRAAIQAIICPDAYYDRYCRSSDFIKKHIFPGGHMPSVGAIEKSLPVSPDGSALLSFNIERHMAQHYSHTLDVWLAAWHDRERDISALGYSSTFHRKWQFYFGLCSALFAYDNIDVIQFTLTK</sequence>
<evidence type="ECO:0000313" key="7">
    <source>
        <dbReference type="EMBL" id="GMR39003.1"/>
    </source>
</evidence>
<evidence type="ECO:0000256" key="5">
    <source>
        <dbReference type="ARBA" id="ARBA00023098"/>
    </source>
</evidence>
<evidence type="ECO:0000313" key="8">
    <source>
        <dbReference type="Proteomes" id="UP001328107"/>
    </source>
</evidence>
<gene>
    <name evidence="7" type="ORF">PMAYCL1PPCAC_09198</name>
</gene>
<dbReference type="InterPro" id="IPR029063">
    <property type="entry name" value="SAM-dependent_MTases_sf"/>
</dbReference>
<protein>
    <recommendedName>
        <fullName evidence="9">Cyclopropane-fatty-acyl-phospholipid synthase</fullName>
    </recommendedName>
</protein>
<keyword evidence="5" id="KW-0443">Lipid metabolism</keyword>